<keyword evidence="2" id="KW-0812">Transmembrane</keyword>
<feature type="transmembrane region" description="Helical" evidence="2">
    <location>
        <begin position="38"/>
        <end position="57"/>
    </location>
</feature>
<feature type="compositionally biased region" description="Polar residues" evidence="1">
    <location>
        <begin position="485"/>
        <end position="504"/>
    </location>
</feature>
<dbReference type="OMA" id="INHEWAK"/>
<proteinExistence type="predicted"/>
<sequence>MSHYCLPHPVHVCVYKPRTLNSRWSPRQEQNRCSADKLFLSNSSVLVMTLILVSYILSINGVRIDSNDILTECWNQHAAIKLCSPKYDNCTISMDGECLEKLRSCTEKMTGSEMSKRCHEFLSNMLSSVEKNKTIHPLELLKKEISPDKRKRDKKRCDVTVFKYHTISPYDLSKLALQAVSQLPSMISTYCQCPKVKKENKYSFVQSSESRVSNHFWYGGFRNYECWKDADRNLAERLCGETTSLLINHEWAKRADCLENPKWSNCTLPFMESLEMTAKSSEKPLFCFVYVEIIDKYLKVFHWESLDYEIVYLKENESRKTEKIPYRDEELYLFEHSNEETAFQCFSIKRTLNSCKLLYNHHNSEDSSMSSYINCIERNEHLVPECVFILLQKESFGYLSRGFFKFVWDHKWTTLVFILIGAFCALCKKVRDWILKLLAIRACVGITKSFMKATEYSDNLLNKTNNKRIRSETMRTLIDEESSDESTNTNNQRETSSQNNQEWQSLAPVSPEVDDSDSVIGLDPQTPNNQQEVISSNAQNNCETTNKKEEDGSKKATGNPEVTPSFNEMWRSFQSMVSSYSQVVSTLYIYPAFNSVKESVVNYFATPRTNGNIPL</sequence>
<reference evidence="4" key="1">
    <citation type="submission" date="2011-07" db="EMBL/GenBank/DDBJ databases">
        <authorList>
            <consortium name="Caenorhabditis brenneri Sequencing and Analysis Consortium"/>
            <person name="Wilson R.K."/>
        </authorList>
    </citation>
    <scope>NUCLEOTIDE SEQUENCE [LARGE SCALE GENOMIC DNA]</scope>
    <source>
        <strain evidence="4">PB2801</strain>
    </source>
</reference>
<dbReference type="AlphaFoldDB" id="G0N945"/>
<dbReference type="InParanoid" id="G0N945"/>
<name>G0N945_CAEBE</name>
<accession>G0N945</accession>
<protein>
    <submittedName>
        <fullName evidence="3">Uncharacterized protein</fullName>
    </submittedName>
</protein>
<dbReference type="Proteomes" id="UP000008068">
    <property type="component" value="Unassembled WGS sequence"/>
</dbReference>
<feature type="region of interest" description="Disordered" evidence="1">
    <location>
        <begin position="475"/>
        <end position="562"/>
    </location>
</feature>
<feature type="compositionally biased region" description="Polar residues" evidence="1">
    <location>
        <begin position="525"/>
        <end position="544"/>
    </location>
</feature>
<keyword evidence="2" id="KW-0472">Membrane</keyword>
<evidence type="ECO:0000256" key="1">
    <source>
        <dbReference type="SAM" id="MobiDB-lite"/>
    </source>
</evidence>
<organism evidence="4">
    <name type="scientific">Caenorhabditis brenneri</name>
    <name type="common">Nematode worm</name>
    <dbReference type="NCBI Taxonomy" id="135651"/>
    <lineage>
        <taxon>Eukaryota</taxon>
        <taxon>Metazoa</taxon>
        <taxon>Ecdysozoa</taxon>
        <taxon>Nematoda</taxon>
        <taxon>Chromadorea</taxon>
        <taxon>Rhabditida</taxon>
        <taxon>Rhabditina</taxon>
        <taxon>Rhabditomorpha</taxon>
        <taxon>Rhabditoidea</taxon>
        <taxon>Rhabditidae</taxon>
        <taxon>Peloderinae</taxon>
        <taxon>Caenorhabditis</taxon>
    </lineage>
</organism>
<gene>
    <name evidence="3" type="ORF">CAEBREN_08556</name>
</gene>
<keyword evidence="2" id="KW-1133">Transmembrane helix</keyword>
<keyword evidence="4" id="KW-1185">Reference proteome</keyword>
<dbReference type="eggNOG" id="ENOG502THIK">
    <property type="taxonomic scope" value="Eukaryota"/>
</dbReference>
<evidence type="ECO:0000313" key="3">
    <source>
        <dbReference type="EMBL" id="EGT55593.1"/>
    </source>
</evidence>
<dbReference type="FunCoup" id="G0N945">
    <property type="interactions" value="1049"/>
</dbReference>
<evidence type="ECO:0000256" key="2">
    <source>
        <dbReference type="SAM" id="Phobius"/>
    </source>
</evidence>
<evidence type="ECO:0000313" key="4">
    <source>
        <dbReference type="Proteomes" id="UP000008068"/>
    </source>
</evidence>
<dbReference type="OrthoDB" id="5875658at2759"/>
<dbReference type="EMBL" id="GL379851">
    <property type="protein sequence ID" value="EGT55593.1"/>
    <property type="molecule type" value="Genomic_DNA"/>
</dbReference>
<feature type="compositionally biased region" description="Basic and acidic residues" evidence="1">
    <location>
        <begin position="545"/>
        <end position="554"/>
    </location>
</feature>
<dbReference type="HOGENOM" id="CLU_444270_0_0_1"/>